<evidence type="ECO:0000259" key="4">
    <source>
        <dbReference type="Pfam" id="PF20990"/>
    </source>
</evidence>
<dbReference type="Proteomes" id="UP000199135">
    <property type="component" value="Unassembled WGS sequence"/>
</dbReference>
<feature type="transmembrane region" description="Helical" evidence="1">
    <location>
        <begin position="273"/>
        <end position="291"/>
    </location>
</feature>
<dbReference type="RefSeq" id="WP_090991410.1">
    <property type="nucleotide sequence ID" value="NZ_FNWT01000001.1"/>
</dbReference>
<organism evidence="5 6">
    <name type="scientific">Parafannyhessea umbonata</name>
    <dbReference type="NCBI Taxonomy" id="604330"/>
    <lineage>
        <taxon>Bacteria</taxon>
        <taxon>Bacillati</taxon>
        <taxon>Actinomycetota</taxon>
        <taxon>Coriobacteriia</taxon>
        <taxon>Coriobacteriales</taxon>
        <taxon>Atopobiaceae</taxon>
        <taxon>Parafannyhessea</taxon>
    </lineage>
</organism>
<feature type="domain" description="Predicted membrane protein YciQ-like C-terminal" evidence="4">
    <location>
        <begin position="306"/>
        <end position="573"/>
    </location>
</feature>
<evidence type="ECO:0000256" key="1">
    <source>
        <dbReference type="SAM" id="Phobius"/>
    </source>
</evidence>
<dbReference type="Pfam" id="PF20990">
    <property type="entry name" value="DUF2207_C"/>
    <property type="match status" value="1"/>
</dbReference>
<feature type="chain" id="PRO_5046293693" evidence="2">
    <location>
        <begin position="24"/>
        <end position="653"/>
    </location>
</feature>
<dbReference type="EMBL" id="FNWT01000001">
    <property type="protein sequence ID" value="SEH38234.1"/>
    <property type="molecule type" value="Genomic_DNA"/>
</dbReference>
<dbReference type="Pfam" id="PF09972">
    <property type="entry name" value="DUF2207"/>
    <property type="match status" value="1"/>
</dbReference>
<feature type="signal peptide" evidence="2">
    <location>
        <begin position="1"/>
        <end position="23"/>
    </location>
</feature>
<evidence type="ECO:0000313" key="5">
    <source>
        <dbReference type="EMBL" id="SEH38234.1"/>
    </source>
</evidence>
<keyword evidence="6" id="KW-1185">Reference proteome</keyword>
<keyword evidence="1" id="KW-1133">Transmembrane helix</keyword>
<evidence type="ECO:0000256" key="2">
    <source>
        <dbReference type="SAM" id="SignalP"/>
    </source>
</evidence>
<keyword evidence="2" id="KW-0732">Signal</keyword>
<name>A0A1H6HVN2_9ACTN</name>
<protein>
    <submittedName>
        <fullName evidence="5">Uncharacterized membrane protein</fullName>
    </submittedName>
</protein>
<evidence type="ECO:0000313" key="6">
    <source>
        <dbReference type="Proteomes" id="UP000199135"/>
    </source>
</evidence>
<comment type="caution">
    <text evidence="5">The sequence shown here is derived from an EMBL/GenBank/DDBJ whole genome shotgun (WGS) entry which is preliminary data.</text>
</comment>
<reference evidence="5 6" key="1">
    <citation type="submission" date="2016-10" db="EMBL/GenBank/DDBJ databases">
        <authorList>
            <person name="Varghese N."/>
            <person name="Submissions S."/>
        </authorList>
    </citation>
    <scope>NUCLEOTIDE SEQUENCE [LARGE SCALE GENOMIC DNA]</scope>
    <source>
        <strain evidence="5 6">WCP15</strain>
    </source>
</reference>
<dbReference type="InterPro" id="IPR006311">
    <property type="entry name" value="TAT_signal"/>
</dbReference>
<proteinExistence type="predicted"/>
<dbReference type="InterPro" id="IPR018702">
    <property type="entry name" value="DUF2207"/>
</dbReference>
<accession>A0A1H6HVN2</accession>
<keyword evidence="1" id="KW-0812">Transmembrane</keyword>
<sequence>MPTRRLLAWLLAATTLLATLALAAAPRAARASDDYSIDRVDIDATVDNTGTVSVKEMREYDFDGDFHGVYWKIPTGELNGNEVSALVDEVGAFDRNGNFQSFSESDSGQDGTYTITEYPNYVKVKIYSAHSDESVRFVINYSYSYLATRYADTSELYWKFVSDGWDRPSENVTCTVHLPVPAGETVNPGDNVRAWGHGPLDATVNFDGNDIVYNVPGVGTDEFAECRIVFPSEWLSLTPEYSSNRLDTILSEEQKWADEANARRERARLIQNVFAGIGAAVCVLTIILCVVKRRAYKASHRPLFDDKYFRDVPTNDHPAVLGVLYNDGSAKESDLTASLMRLTDLGVIRLDLIKSRRKGFLGTDKVDEDYRVVKQKDLSNDREHDGSYEIDDRTLHFIFGSLAPLGKRKSDDGVKSALYFSELESIAKKHPSTYSNGYDSWKGTVEGVAEGRGFFVDETPTGKGALGAMLTLNILGAIACVFGLVFELVNWSVAVPVLAGNIVSFVIGCWTIGSMDDLSREAIEVKAKLEALKRWLEDFTRLEEAVPNDVVLWNKLLVMAVVLGVSEEVIEQLRMAAPQVLEDPDIMPVYGWYYAHSVLGSPMHSFDSLAASAHHVSSAALASSSSSSGGGFGGGFSGGGGGGFGGGGGGGAF</sequence>
<dbReference type="PROSITE" id="PS51318">
    <property type="entry name" value="TAT"/>
    <property type="match status" value="1"/>
</dbReference>
<feature type="domain" description="DUF2207" evidence="3">
    <location>
        <begin position="36"/>
        <end position="230"/>
    </location>
</feature>
<feature type="transmembrane region" description="Helical" evidence="1">
    <location>
        <begin position="491"/>
        <end position="513"/>
    </location>
</feature>
<evidence type="ECO:0000259" key="3">
    <source>
        <dbReference type="Pfam" id="PF09972"/>
    </source>
</evidence>
<feature type="transmembrane region" description="Helical" evidence="1">
    <location>
        <begin position="465"/>
        <end position="485"/>
    </location>
</feature>
<gene>
    <name evidence="5" type="ORF">SAMN05216447_101228</name>
</gene>
<dbReference type="InterPro" id="IPR048389">
    <property type="entry name" value="YciQ-like_C"/>
</dbReference>
<keyword evidence="1" id="KW-0472">Membrane</keyword>